<dbReference type="Proteomes" id="UP001652625">
    <property type="component" value="Chromosome 14"/>
</dbReference>
<sequence>MGIYPSLGGCKVYDYSLQDTLKDCLSDEIVYIYLKLLANSQNKYHIEVLALAGLLSLEELPNQTDLIRMQPESELFKLDMLICCIVLLQISIGHLQYVKILNYF</sequence>
<gene>
    <name evidence="2" type="primary">LOC136090717</name>
</gene>
<proteinExistence type="predicted"/>
<keyword evidence="1" id="KW-1185">Reference proteome</keyword>
<dbReference type="RefSeq" id="XP_065673648.1">
    <property type="nucleotide sequence ID" value="XM_065817576.1"/>
</dbReference>
<accession>A0ABM4DGR5</accession>
<protein>
    <submittedName>
        <fullName evidence="2">Uncharacterized protein LOC136090717 isoform X1</fullName>
    </submittedName>
</protein>
<evidence type="ECO:0000313" key="1">
    <source>
        <dbReference type="Proteomes" id="UP001652625"/>
    </source>
</evidence>
<evidence type="ECO:0000313" key="2">
    <source>
        <dbReference type="RefSeq" id="XP_065673648.1"/>
    </source>
</evidence>
<dbReference type="GeneID" id="136090717"/>
<name>A0ABM4DGR5_HYDVU</name>
<reference evidence="2" key="1">
    <citation type="submission" date="2025-08" db="UniProtKB">
        <authorList>
            <consortium name="RefSeq"/>
        </authorList>
    </citation>
    <scope>IDENTIFICATION</scope>
</reference>
<organism evidence="1 2">
    <name type="scientific">Hydra vulgaris</name>
    <name type="common">Hydra</name>
    <name type="synonym">Hydra attenuata</name>
    <dbReference type="NCBI Taxonomy" id="6087"/>
    <lineage>
        <taxon>Eukaryota</taxon>
        <taxon>Metazoa</taxon>
        <taxon>Cnidaria</taxon>
        <taxon>Hydrozoa</taxon>
        <taxon>Hydroidolina</taxon>
        <taxon>Anthoathecata</taxon>
        <taxon>Aplanulata</taxon>
        <taxon>Hydridae</taxon>
        <taxon>Hydra</taxon>
    </lineage>
</organism>